<feature type="region of interest" description="Disordered" evidence="1">
    <location>
        <begin position="144"/>
        <end position="169"/>
    </location>
</feature>
<proteinExistence type="predicted"/>
<protein>
    <submittedName>
        <fullName evidence="2">Uncharacterized protein</fullName>
    </submittedName>
</protein>
<dbReference type="EMBL" id="JABSTV010001825">
    <property type="protein sequence ID" value="KAH7931979.1"/>
    <property type="molecule type" value="Genomic_DNA"/>
</dbReference>
<name>A0A9D4PBE8_RHISA</name>
<feature type="region of interest" description="Disordered" evidence="1">
    <location>
        <begin position="1"/>
        <end position="21"/>
    </location>
</feature>
<evidence type="ECO:0000313" key="2">
    <source>
        <dbReference type="EMBL" id="KAH7931979.1"/>
    </source>
</evidence>
<dbReference type="AlphaFoldDB" id="A0A9D4PBE8"/>
<dbReference type="VEuPathDB" id="VectorBase:RSAN_029925"/>
<evidence type="ECO:0000313" key="3">
    <source>
        <dbReference type="Proteomes" id="UP000821837"/>
    </source>
</evidence>
<feature type="compositionally biased region" description="Polar residues" evidence="1">
    <location>
        <begin position="11"/>
        <end position="21"/>
    </location>
</feature>
<organism evidence="2 3">
    <name type="scientific">Rhipicephalus sanguineus</name>
    <name type="common">Brown dog tick</name>
    <name type="synonym">Ixodes sanguineus</name>
    <dbReference type="NCBI Taxonomy" id="34632"/>
    <lineage>
        <taxon>Eukaryota</taxon>
        <taxon>Metazoa</taxon>
        <taxon>Ecdysozoa</taxon>
        <taxon>Arthropoda</taxon>
        <taxon>Chelicerata</taxon>
        <taxon>Arachnida</taxon>
        <taxon>Acari</taxon>
        <taxon>Parasitiformes</taxon>
        <taxon>Ixodida</taxon>
        <taxon>Ixodoidea</taxon>
        <taxon>Ixodidae</taxon>
        <taxon>Rhipicephalinae</taxon>
        <taxon>Rhipicephalus</taxon>
        <taxon>Rhipicephalus</taxon>
    </lineage>
</organism>
<feature type="region of interest" description="Disordered" evidence="1">
    <location>
        <begin position="181"/>
        <end position="279"/>
    </location>
</feature>
<dbReference type="Proteomes" id="UP000821837">
    <property type="component" value="Unassembled WGS sequence"/>
</dbReference>
<dbReference type="PANTHER" id="PTHR47526">
    <property type="entry name" value="ATP-DEPENDENT DNA HELICASE"/>
    <property type="match status" value="1"/>
</dbReference>
<reference evidence="2" key="1">
    <citation type="journal article" date="2020" name="Cell">
        <title>Large-Scale Comparative Analyses of Tick Genomes Elucidate Their Genetic Diversity and Vector Capacities.</title>
        <authorList>
            <consortium name="Tick Genome and Microbiome Consortium (TIGMIC)"/>
            <person name="Jia N."/>
            <person name="Wang J."/>
            <person name="Shi W."/>
            <person name="Du L."/>
            <person name="Sun Y."/>
            <person name="Zhan W."/>
            <person name="Jiang J.F."/>
            <person name="Wang Q."/>
            <person name="Zhang B."/>
            <person name="Ji P."/>
            <person name="Bell-Sakyi L."/>
            <person name="Cui X.M."/>
            <person name="Yuan T.T."/>
            <person name="Jiang B.G."/>
            <person name="Yang W.F."/>
            <person name="Lam T.T."/>
            <person name="Chang Q.C."/>
            <person name="Ding S.J."/>
            <person name="Wang X.J."/>
            <person name="Zhu J.G."/>
            <person name="Ruan X.D."/>
            <person name="Zhao L."/>
            <person name="Wei J.T."/>
            <person name="Ye R.Z."/>
            <person name="Que T.C."/>
            <person name="Du C.H."/>
            <person name="Zhou Y.H."/>
            <person name="Cheng J.X."/>
            <person name="Dai P.F."/>
            <person name="Guo W.B."/>
            <person name="Han X.H."/>
            <person name="Huang E.J."/>
            <person name="Li L.F."/>
            <person name="Wei W."/>
            <person name="Gao Y.C."/>
            <person name="Liu J.Z."/>
            <person name="Shao H.Z."/>
            <person name="Wang X."/>
            <person name="Wang C.C."/>
            <person name="Yang T.C."/>
            <person name="Huo Q.B."/>
            <person name="Li W."/>
            <person name="Chen H.Y."/>
            <person name="Chen S.E."/>
            <person name="Zhou L.G."/>
            <person name="Ni X.B."/>
            <person name="Tian J.H."/>
            <person name="Sheng Y."/>
            <person name="Liu T."/>
            <person name="Pan Y.S."/>
            <person name="Xia L.Y."/>
            <person name="Li J."/>
            <person name="Zhao F."/>
            <person name="Cao W.C."/>
        </authorList>
    </citation>
    <scope>NUCLEOTIDE SEQUENCE</scope>
    <source>
        <strain evidence="2">Rsan-2018</strain>
    </source>
</reference>
<comment type="caution">
    <text evidence="2">The sequence shown here is derived from an EMBL/GenBank/DDBJ whole genome shotgun (WGS) entry which is preliminary data.</text>
</comment>
<feature type="compositionally biased region" description="Basic and acidic residues" evidence="1">
    <location>
        <begin position="1"/>
        <end position="10"/>
    </location>
</feature>
<gene>
    <name evidence="2" type="ORF">HPB52_025070</name>
</gene>
<dbReference type="PANTHER" id="PTHR47526:SF3">
    <property type="entry name" value="PHD-TYPE DOMAIN-CONTAINING PROTEIN"/>
    <property type="match status" value="1"/>
</dbReference>
<evidence type="ECO:0000256" key="1">
    <source>
        <dbReference type="SAM" id="MobiDB-lite"/>
    </source>
</evidence>
<reference evidence="2" key="2">
    <citation type="submission" date="2021-09" db="EMBL/GenBank/DDBJ databases">
        <authorList>
            <person name="Jia N."/>
            <person name="Wang J."/>
            <person name="Shi W."/>
            <person name="Du L."/>
            <person name="Sun Y."/>
            <person name="Zhan W."/>
            <person name="Jiang J."/>
            <person name="Wang Q."/>
            <person name="Zhang B."/>
            <person name="Ji P."/>
            <person name="Sakyi L.B."/>
            <person name="Cui X."/>
            <person name="Yuan T."/>
            <person name="Jiang B."/>
            <person name="Yang W."/>
            <person name="Lam T.T.-Y."/>
            <person name="Chang Q."/>
            <person name="Ding S."/>
            <person name="Wang X."/>
            <person name="Zhu J."/>
            <person name="Ruan X."/>
            <person name="Zhao L."/>
            <person name="Wei J."/>
            <person name="Que T."/>
            <person name="Du C."/>
            <person name="Cheng J."/>
            <person name="Dai P."/>
            <person name="Han X."/>
            <person name="Huang E."/>
            <person name="Gao Y."/>
            <person name="Liu J."/>
            <person name="Shao H."/>
            <person name="Ye R."/>
            <person name="Li L."/>
            <person name="Wei W."/>
            <person name="Wang X."/>
            <person name="Wang C."/>
            <person name="Huo Q."/>
            <person name="Li W."/>
            <person name="Guo W."/>
            <person name="Chen H."/>
            <person name="Chen S."/>
            <person name="Zhou L."/>
            <person name="Zhou L."/>
            <person name="Ni X."/>
            <person name="Tian J."/>
            <person name="Zhou Y."/>
            <person name="Sheng Y."/>
            <person name="Liu T."/>
            <person name="Pan Y."/>
            <person name="Xia L."/>
            <person name="Li J."/>
            <person name="Zhao F."/>
            <person name="Cao W."/>
        </authorList>
    </citation>
    <scope>NUCLEOTIDE SEQUENCE</scope>
    <source>
        <strain evidence="2">Rsan-2018</strain>
        <tissue evidence="2">Larvae</tissue>
    </source>
</reference>
<sequence>MREPSVKEVSSDSVNHSQSLNRPPVDSWALCKCDGEVVAAHCIRAWPGTAMRAPMSRHCFFYVEYGVRVRQERSCTDSANSWLPTHIRKLDVRPSIAEMDFASSTMKKRRLGADASAARYQSTSEDTGNTVIPPLRYLVRLTGRSEPESPEPRASVADPNASSARPPLRLGMATGTLDAFETTTSSHGEPTPAENMDLTGPGSSTMDGRHDGIADTSRQNIEGRPRTDDDWHTVLTLRQKKQQARERKRGTDATASTSPTKPYQRRRRTPKLPPLPKEDFKIVVRPHQGLPLKTISTPALAEAIVTACNKEIRGE</sequence>
<keyword evidence="3" id="KW-1185">Reference proteome</keyword>
<feature type="compositionally biased region" description="Basic and acidic residues" evidence="1">
    <location>
        <begin position="221"/>
        <end position="232"/>
    </location>
</feature>
<accession>A0A9D4PBE8</accession>